<dbReference type="PANTHER" id="PTHR43483:SF3">
    <property type="entry name" value="MEMBRANE TRANSPORTER PROTEIN HI_0806-RELATED"/>
    <property type="match status" value="1"/>
</dbReference>
<evidence type="ECO:0000256" key="1">
    <source>
        <dbReference type="ARBA" id="ARBA00004141"/>
    </source>
</evidence>
<proteinExistence type="inferred from homology"/>
<reference evidence="7 8" key="1">
    <citation type="submission" date="2011-09" db="EMBL/GenBank/DDBJ databases">
        <title>Complete sequence of chromosome of Thioflavicoccus mobilis 8321.</title>
        <authorList>
            <consortium name="US DOE Joint Genome Institute"/>
            <person name="Lucas S."/>
            <person name="Han J."/>
            <person name="Lapidus A."/>
            <person name="Cheng J.-F."/>
            <person name="Goodwin L."/>
            <person name="Pitluck S."/>
            <person name="Peters L."/>
            <person name="Ovchinnikova G."/>
            <person name="Lu M."/>
            <person name="Detter J.C."/>
            <person name="Han C."/>
            <person name="Tapia R."/>
            <person name="Land M."/>
            <person name="Hauser L."/>
            <person name="Kyrpides N."/>
            <person name="Ivanova N."/>
            <person name="Pagani I."/>
            <person name="Vogl K."/>
            <person name="Liu Z."/>
            <person name="Imhoff J."/>
            <person name="Thiel V."/>
            <person name="Frigaard N.-U."/>
            <person name="Bryant D."/>
            <person name="Woyke T."/>
        </authorList>
    </citation>
    <scope>NUCLEOTIDE SEQUENCE [LARGE SCALE GENOMIC DNA]</scope>
    <source>
        <strain evidence="7 8">8321</strain>
    </source>
</reference>
<dbReference type="GO" id="GO:0005886">
    <property type="term" value="C:plasma membrane"/>
    <property type="evidence" value="ECO:0007669"/>
    <property type="project" value="UniProtKB-SubCell"/>
</dbReference>
<feature type="transmembrane region" description="Helical" evidence="6">
    <location>
        <begin position="249"/>
        <end position="266"/>
    </location>
</feature>
<dbReference type="PANTHER" id="PTHR43483">
    <property type="entry name" value="MEMBRANE TRANSPORTER PROTEIN HI_0806-RELATED"/>
    <property type="match status" value="1"/>
</dbReference>
<evidence type="ECO:0000256" key="6">
    <source>
        <dbReference type="RuleBase" id="RU363041"/>
    </source>
</evidence>
<feature type="transmembrane region" description="Helical" evidence="6">
    <location>
        <begin position="112"/>
        <end position="130"/>
    </location>
</feature>
<evidence type="ECO:0000256" key="5">
    <source>
        <dbReference type="ARBA" id="ARBA00023136"/>
    </source>
</evidence>
<feature type="transmembrane region" description="Helical" evidence="6">
    <location>
        <begin position="142"/>
        <end position="162"/>
    </location>
</feature>
<comment type="subcellular location">
    <subcellularLocation>
        <location evidence="6">Cell membrane</location>
        <topology evidence="6">Multi-pass membrane protein</topology>
    </subcellularLocation>
    <subcellularLocation>
        <location evidence="1">Membrane</location>
        <topology evidence="1">Multi-pass membrane protein</topology>
    </subcellularLocation>
</comment>
<keyword evidence="4 6" id="KW-1133">Transmembrane helix</keyword>
<gene>
    <name evidence="7" type="ORF">Thimo_0566</name>
</gene>
<dbReference type="OrthoDB" id="457670at2"/>
<feature type="transmembrane region" description="Helical" evidence="6">
    <location>
        <begin position="52"/>
        <end position="73"/>
    </location>
</feature>
<name>L0GVT2_9GAMM</name>
<evidence type="ECO:0000256" key="4">
    <source>
        <dbReference type="ARBA" id="ARBA00022989"/>
    </source>
</evidence>
<dbReference type="Pfam" id="PF01925">
    <property type="entry name" value="TauE"/>
    <property type="match status" value="1"/>
</dbReference>
<dbReference type="PATRIC" id="fig|765912.4.peg.553"/>
<protein>
    <recommendedName>
        <fullName evidence="6">Probable membrane transporter protein</fullName>
    </recommendedName>
</protein>
<keyword evidence="3 6" id="KW-0812">Transmembrane</keyword>
<evidence type="ECO:0000313" key="8">
    <source>
        <dbReference type="Proteomes" id="UP000010816"/>
    </source>
</evidence>
<feature type="transmembrane region" description="Helical" evidence="6">
    <location>
        <begin position="218"/>
        <end position="237"/>
    </location>
</feature>
<keyword evidence="8" id="KW-1185">Reference proteome</keyword>
<sequence>MSGAEVVGYLAIYLATGAFAGILAGLLGVGGGVIIVPVLIFVFSHQGFAPEWVPHLAVGTSLATILGTGSASVRAHHRRGAVRWGLVRALAPGIVVGAWLGAAIAGVLPEQWLTRIFALFLLFVGVRMLHRRAASTRGQLPGGAGLLAAGAGIGTLSALVGIGGGTLTVPFLNRSGVELRAAVATSSACGVPLALAGAIGFAVVGWGRAGLPPASTGFVYWPAVAAMLLASVPAAPVGAHFAHTLPVDLVKRIFAVLVILVGLRLLG</sequence>
<feature type="transmembrane region" description="Helical" evidence="6">
    <location>
        <begin position="182"/>
        <end position="206"/>
    </location>
</feature>
<accession>L0GVT2</accession>
<evidence type="ECO:0000313" key="7">
    <source>
        <dbReference type="EMBL" id="AGA89414.1"/>
    </source>
</evidence>
<keyword evidence="6" id="KW-1003">Cell membrane</keyword>
<feature type="transmembrane region" description="Helical" evidence="6">
    <location>
        <begin position="85"/>
        <end position="106"/>
    </location>
</feature>
<keyword evidence="5 6" id="KW-0472">Membrane</keyword>
<dbReference type="InterPro" id="IPR002781">
    <property type="entry name" value="TM_pro_TauE-like"/>
</dbReference>
<dbReference type="eggNOG" id="COG0730">
    <property type="taxonomic scope" value="Bacteria"/>
</dbReference>
<comment type="similarity">
    <text evidence="2 6">Belongs to the 4-toluene sulfonate uptake permease (TSUP) (TC 2.A.102) family.</text>
</comment>
<organism evidence="7 8">
    <name type="scientific">Thioflavicoccus mobilis 8321</name>
    <dbReference type="NCBI Taxonomy" id="765912"/>
    <lineage>
        <taxon>Bacteria</taxon>
        <taxon>Pseudomonadati</taxon>
        <taxon>Pseudomonadota</taxon>
        <taxon>Gammaproteobacteria</taxon>
        <taxon>Chromatiales</taxon>
        <taxon>Chromatiaceae</taxon>
        <taxon>Thioflavicoccus</taxon>
    </lineage>
</organism>
<dbReference type="AlphaFoldDB" id="L0GVT2"/>
<dbReference type="Proteomes" id="UP000010816">
    <property type="component" value="Chromosome"/>
</dbReference>
<dbReference type="RefSeq" id="WP_015279561.1">
    <property type="nucleotide sequence ID" value="NC_019940.1"/>
</dbReference>
<dbReference type="KEGG" id="tmb:Thimo_0566"/>
<dbReference type="EMBL" id="CP003051">
    <property type="protein sequence ID" value="AGA89414.1"/>
    <property type="molecule type" value="Genomic_DNA"/>
</dbReference>
<evidence type="ECO:0000256" key="3">
    <source>
        <dbReference type="ARBA" id="ARBA00022692"/>
    </source>
</evidence>
<dbReference type="HOGENOM" id="CLU_045498_6_0_6"/>
<evidence type="ECO:0000256" key="2">
    <source>
        <dbReference type="ARBA" id="ARBA00009142"/>
    </source>
</evidence>
<feature type="transmembrane region" description="Helical" evidence="6">
    <location>
        <begin position="12"/>
        <end position="40"/>
    </location>
</feature>